<organism evidence="1 2">
    <name type="scientific">Planococcus lenghuensis</name>
    <dbReference type="NCBI Taxonomy" id="2213202"/>
    <lineage>
        <taxon>Bacteria</taxon>
        <taxon>Bacillati</taxon>
        <taxon>Bacillota</taxon>
        <taxon>Bacilli</taxon>
        <taxon>Bacillales</taxon>
        <taxon>Caryophanaceae</taxon>
        <taxon>Planococcus</taxon>
    </lineage>
</organism>
<reference evidence="1 2" key="1">
    <citation type="submission" date="2017-02" db="EMBL/GenBank/DDBJ databases">
        <title>The complete genomic sequence of a novel cold adapted crude oil-degrading bacterium Planococcus qaidamina Y42.</title>
        <authorList>
            <person name="Yang R."/>
        </authorList>
    </citation>
    <scope>NUCLEOTIDE SEQUENCE [LARGE SCALE GENOMIC DNA]</scope>
    <source>
        <strain evidence="1 2">Y42</strain>
    </source>
</reference>
<dbReference type="InterPro" id="IPR027417">
    <property type="entry name" value="P-loop_NTPase"/>
</dbReference>
<keyword evidence="2" id="KW-1185">Reference proteome</keyword>
<sequence>MMTGQARKIHIIGSVGSGKTTLARKLSEQLGILHIELDNVVWKRGPNGDIRRTIVERDSVLHKILETEDWIIEGAHFGWVAASFEQADLIILLDTNWRVRTYRIIRRFCLQRFGSEQANYKPTFHMLRKMFRWSADFDRQHRTEILNSLHQYGDKVIVAATDRDIRSISG</sequence>
<dbReference type="PANTHER" id="PTHR37816">
    <property type="entry name" value="YALI0E33011P"/>
    <property type="match status" value="1"/>
</dbReference>
<dbReference type="Gene3D" id="3.40.50.300">
    <property type="entry name" value="P-loop containing nucleotide triphosphate hydrolases"/>
    <property type="match status" value="1"/>
</dbReference>
<dbReference type="InterPro" id="IPR052922">
    <property type="entry name" value="Cytidylate_Kinase-2"/>
</dbReference>
<accession>A0A1Q2KWR5</accession>
<evidence type="ECO:0000313" key="2">
    <source>
        <dbReference type="Proteomes" id="UP000188184"/>
    </source>
</evidence>
<gene>
    <name evidence="1" type="ORF">B0X71_05635</name>
</gene>
<evidence type="ECO:0000313" key="1">
    <source>
        <dbReference type="EMBL" id="AQQ52629.1"/>
    </source>
</evidence>
<dbReference type="PANTHER" id="PTHR37816:SF2">
    <property type="entry name" value="DNA TOPOLOGY MODULATION PROTEIN FLAR-RELATED PROTEIN"/>
    <property type="match status" value="1"/>
</dbReference>
<dbReference type="AlphaFoldDB" id="A0A1Q2KWR5"/>
<dbReference type="KEGG" id="pmar:B0X71_05635"/>
<dbReference type="EMBL" id="CP019640">
    <property type="protein sequence ID" value="AQQ52629.1"/>
    <property type="molecule type" value="Genomic_DNA"/>
</dbReference>
<dbReference type="Proteomes" id="UP000188184">
    <property type="component" value="Chromosome"/>
</dbReference>
<dbReference type="Pfam" id="PF13671">
    <property type="entry name" value="AAA_33"/>
    <property type="match status" value="1"/>
</dbReference>
<proteinExistence type="predicted"/>
<name>A0A1Q2KWR5_9BACL</name>
<protein>
    <submittedName>
        <fullName evidence="1">DNA topology modulation protein FlaR</fullName>
    </submittedName>
</protein>
<dbReference type="SUPFAM" id="SSF52540">
    <property type="entry name" value="P-loop containing nucleoside triphosphate hydrolases"/>
    <property type="match status" value="1"/>
</dbReference>
<dbReference type="OrthoDB" id="1201990at2"/>